<protein>
    <recommendedName>
        <fullName evidence="2">DUF2231 domain-containing protein</fullName>
    </recommendedName>
</protein>
<keyword evidence="1" id="KW-1133">Transmembrane helix</keyword>
<evidence type="ECO:0000259" key="2">
    <source>
        <dbReference type="Pfam" id="PF09990"/>
    </source>
</evidence>
<dbReference type="InterPro" id="IPR019251">
    <property type="entry name" value="DUF2231_TM"/>
</dbReference>
<dbReference type="EMBL" id="CP049865">
    <property type="protein sequence ID" value="QIK72280.1"/>
    <property type="molecule type" value="Genomic_DNA"/>
</dbReference>
<feature type="transmembrane region" description="Helical" evidence="1">
    <location>
        <begin position="116"/>
        <end position="141"/>
    </location>
</feature>
<organism evidence="3 4">
    <name type="scientific">Propioniciclava coleopterorum</name>
    <dbReference type="NCBI Taxonomy" id="2714937"/>
    <lineage>
        <taxon>Bacteria</taxon>
        <taxon>Bacillati</taxon>
        <taxon>Actinomycetota</taxon>
        <taxon>Actinomycetes</taxon>
        <taxon>Propionibacteriales</taxon>
        <taxon>Propionibacteriaceae</taxon>
        <taxon>Propioniciclava</taxon>
    </lineage>
</organism>
<gene>
    <name evidence="3" type="ORF">G7070_08375</name>
</gene>
<proteinExistence type="predicted"/>
<name>A0A6G7Y658_9ACTN</name>
<evidence type="ECO:0000256" key="1">
    <source>
        <dbReference type="SAM" id="Phobius"/>
    </source>
</evidence>
<sequence>MDVLGLPLHPLIVHAAVILVPLAALGALTIVVSARARARFGTLVAGVAVVAAASAFAAMLTGPLLADEIGVAGSTRIARHQQFGTWTPWPTLVLALAVPLHLWVRRPGGERGAAAVLVGGVIVVASLAALVLIVLTGHAGATAVWGS</sequence>
<feature type="transmembrane region" description="Helical" evidence="1">
    <location>
        <begin position="43"/>
        <end position="66"/>
    </location>
</feature>
<keyword evidence="4" id="KW-1185">Reference proteome</keyword>
<feature type="domain" description="DUF2231" evidence="2">
    <location>
        <begin position="5"/>
        <end position="145"/>
    </location>
</feature>
<dbReference type="RefSeq" id="WP_166233356.1">
    <property type="nucleotide sequence ID" value="NZ_CP049865.1"/>
</dbReference>
<evidence type="ECO:0000313" key="4">
    <source>
        <dbReference type="Proteomes" id="UP000501058"/>
    </source>
</evidence>
<feature type="transmembrane region" description="Helical" evidence="1">
    <location>
        <begin position="12"/>
        <end position="31"/>
    </location>
</feature>
<feature type="transmembrane region" description="Helical" evidence="1">
    <location>
        <begin position="86"/>
        <end position="104"/>
    </location>
</feature>
<accession>A0A6G7Y658</accession>
<dbReference type="KEGG" id="prv:G7070_08375"/>
<dbReference type="Pfam" id="PF09990">
    <property type="entry name" value="DUF2231"/>
    <property type="match status" value="1"/>
</dbReference>
<evidence type="ECO:0000313" key="3">
    <source>
        <dbReference type="EMBL" id="QIK72280.1"/>
    </source>
</evidence>
<reference evidence="3 4" key="1">
    <citation type="submission" date="2020-03" db="EMBL/GenBank/DDBJ databases">
        <title>Propioniciclava sp. nov., isolated from Hydrophilus acuminatus.</title>
        <authorList>
            <person name="Hyun D.-W."/>
            <person name="Bae J.-W."/>
        </authorList>
    </citation>
    <scope>NUCLEOTIDE SEQUENCE [LARGE SCALE GENOMIC DNA]</scope>
    <source>
        <strain evidence="3 4">HDW11</strain>
    </source>
</reference>
<dbReference type="Proteomes" id="UP000501058">
    <property type="component" value="Chromosome"/>
</dbReference>
<dbReference type="AlphaFoldDB" id="A0A6G7Y658"/>
<keyword evidence="1" id="KW-0472">Membrane</keyword>
<keyword evidence="1" id="KW-0812">Transmembrane</keyword>